<keyword evidence="3" id="KW-1185">Reference proteome</keyword>
<evidence type="ECO:0000313" key="3">
    <source>
        <dbReference type="Proteomes" id="UP001159405"/>
    </source>
</evidence>
<proteinExistence type="predicted"/>
<dbReference type="EMBL" id="CALNXK010000070">
    <property type="protein sequence ID" value="CAH3142908.1"/>
    <property type="molecule type" value="Genomic_DNA"/>
</dbReference>
<evidence type="ECO:0000313" key="2">
    <source>
        <dbReference type="EMBL" id="CAH3142908.1"/>
    </source>
</evidence>
<reference evidence="2 3" key="1">
    <citation type="submission" date="2022-05" db="EMBL/GenBank/DDBJ databases">
        <authorList>
            <consortium name="Genoscope - CEA"/>
            <person name="William W."/>
        </authorList>
    </citation>
    <scope>NUCLEOTIDE SEQUENCE [LARGE SCALE GENOMIC DNA]</scope>
</reference>
<comment type="caution">
    <text evidence="2">The sequence shown here is derived from an EMBL/GenBank/DDBJ whole genome shotgun (WGS) entry which is preliminary data.</text>
</comment>
<organism evidence="2 3">
    <name type="scientific">Porites lobata</name>
    <dbReference type="NCBI Taxonomy" id="104759"/>
    <lineage>
        <taxon>Eukaryota</taxon>
        <taxon>Metazoa</taxon>
        <taxon>Cnidaria</taxon>
        <taxon>Anthozoa</taxon>
        <taxon>Hexacorallia</taxon>
        <taxon>Scleractinia</taxon>
        <taxon>Fungiina</taxon>
        <taxon>Poritidae</taxon>
        <taxon>Porites</taxon>
    </lineage>
</organism>
<dbReference type="Proteomes" id="UP001159405">
    <property type="component" value="Unassembled WGS sequence"/>
</dbReference>
<feature type="domain" description="DUF6589" evidence="1">
    <location>
        <begin position="22"/>
        <end position="177"/>
    </location>
</feature>
<dbReference type="InterPro" id="IPR046496">
    <property type="entry name" value="DUF6589"/>
</dbReference>
<accession>A0ABN8PGI1</accession>
<evidence type="ECO:0000259" key="1">
    <source>
        <dbReference type="Pfam" id="PF20231"/>
    </source>
</evidence>
<protein>
    <recommendedName>
        <fullName evidence="1">DUF6589 domain-containing protein</fullName>
    </recommendedName>
</protein>
<gene>
    <name evidence="2" type="ORF">PLOB_00043178</name>
</gene>
<dbReference type="Pfam" id="PF20231">
    <property type="entry name" value="DUF6589"/>
    <property type="match status" value="1"/>
</dbReference>
<name>A0ABN8PGI1_9CNID</name>
<sequence length="213" mass="24584">MSKRAYLMKYLMLTTLKYQRDQLHLAKQTLTRRIPLMILLREMKIVFAGDQLTRVRFAGAKDLLSGSHTPSDRFEHCSPFKPVVWHTKASLLQYSYSFLYKAESVNQIGTLKYFTEKFNRRNAIPAKVLDSFEGSEELFLSVGRAYTVTAVLRMFPPTTSSLQTFPIKQSKTREDILTVFLKNSLMSIFCKKMPLQMGKRRIMSQIMPCATSS</sequence>